<dbReference type="EMBL" id="VOLR01000016">
    <property type="protein sequence ID" value="TWX58318.1"/>
    <property type="molecule type" value="Genomic_DNA"/>
</dbReference>
<proteinExistence type="predicted"/>
<reference evidence="2 4" key="1">
    <citation type="submission" date="2019-07" db="EMBL/GenBank/DDBJ databases">
        <title>Genomes of sea-ice associated Colwellia species.</title>
        <authorList>
            <person name="Bowman J.P."/>
        </authorList>
    </citation>
    <scope>NUCLEOTIDE SEQUENCE [LARGE SCALE GENOMIC DNA]</scope>
    <source>
        <strain evidence="1 3">ACAM 607</strain>
        <strain evidence="2 4">IC036</strain>
    </source>
</reference>
<dbReference type="RefSeq" id="WP_146799832.1">
    <property type="nucleotide sequence ID" value="NZ_VOLP01000015.1"/>
</dbReference>
<dbReference type="EMBL" id="VOLQ01000010">
    <property type="protein sequence ID" value="TWX68337.1"/>
    <property type="molecule type" value="Genomic_DNA"/>
</dbReference>
<name>A0A5C6QI83_9GAMM</name>
<dbReference type="AlphaFoldDB" id="A0A5C6QI83"/>
<dbReference type="SUPFAM" id="SSF101908">
    <property type="entry name" value="Putative isomerase YbhE"/>
    <property type="match status" value="1"/>
</dbReference>
<sequence>MKTIKIKSKFIPQYSTPDYCICSHDNFIYKFFYNTKKFKKICELPPKSNSFKDKIKNRIARSWLYRTFVSKKFGINHAVELPSGVILILYDKLYRFDPAIHNQYAEPVDSSILNSFPLKNGFAVYPDTGDVYFGDYICSNKQDINIYKIEDNGLKLSICHTFKKGTVQHIHGVHYDNFRNRLWVTTGDDNSECAFYYTDDCFREVKLFCGGDQSWRAVSLVPLKKNLVWGMDAGQDALKTDINYTYQWDFERKERSKIGSFKNPTYHMAISQNCYNIFFGVNFEPQRKQESDAAVTIWRSGSDLVFTEMLYNPYLKSNITGVSRYGYVFLPLGELPKNTLLYTCVNVENNNFDMMMVKT</sequence>
<keyword evidence="3" id="KW-1185">Reference proteome</keyword>
<protein>
    <submittedName>
        <fullName evidence="2">Uncharacterized protein</fullName>
    </submittedName>
</protein>
<dbReference type="Proteomes" id="UP000321917">
    <property type="component" value="Unassembled WGS sequence"/>
</dbReference>
<evidence type="ECO:0000313" key="1">
    <source>
        <dbReference type="EMBL" id="TWX58318.1"/>
    </source>
</evidence>
<dbReference type="OrthoDB" id="6308355at2"/>
<accession>A0A5C6QI83</accession>
<dbReference type="Proteomes" id="UP000321525">
    <property type="component" value="Unassembled WGS sequence"/>
</dbReference>
<organism evidence="2 4">
    <name type="scientific">Colwellia hornerae</name>
    <dbReference type="NCBI Taxonomy" id="89402"/>
    <lineage>
        <taxon>Bacteria</taxon>
        <taxon>Pseudomonadati</taxon>
        <taxon>Pseudomonadota</taxon>
        <taxon>Gammaproteobacteria</taxon>
        <taxon>Alteromonadales</taxon>
        <taxon>Colwelliaceae</taxon>
        <taxon>Colwellia</taxon>
    </lineage>
</organism>
<evidence type="ECO:0000313" key="2">
    <source>
        <dbReference type="EMBL" id="TWX68337.1"/>
    </source>
</evidence>
<evidence type="ECO:0000313" key="4">
    <source>
        <dbReference type="Proteomes" id="UP000321917"/>
    </source>
</evidence>
<gene>
    <name evidence="1" type="ORF">ESZ26_12535</name>
    <name evidence="2" type="ORF">ESZ27_06920</name>
</gene>
<comment type="caution">
    <text evidence="2">The sequence shown here is derived from an EMBL/GenBank/DDBJ whole genome shotgun (WGS) entry which is preliminary data.</text>
</comment>
<evidence type="ECO:0000313" key="3">
    <source>
        <dbReference type="Proteomes" id="UP000321525"/>
    </source>
</evidence>